<keyword evidence="2" id="KW-0472">Membrane</keyword>
<evidence type="ECO:0000256" key="1">
    <source>
        <dbReference type="SAM" id="MobiDB-lite"/>
    </source>
</evidence>
<protein>
    <submittedName>
        <fullName evidence="3">Uncharacterized protein</fullName>
    </submittedName>
</protein>
<feature type="transmembrane region" description="Helical" evidence="2">
    <location>
        <begin position="61"/>
        <end position="78"/>
    </location>
</feature>
<gene>
    <name evidence="3" type="ordered locus">Bathy17g01410</name>
</gene>
<reference evidence="3 4" key="1">
    <citation type="submission" date="2011-10" db="EMBL/GenBank/DDBJ databases">
        <authorList>
            <person name="Genoscope - CEA"/>
        </authorList>
    </citation>
    <scope>NUCLEOTIDE SEQUENCE [LARGE SCALE GENOMIC DNA]</scope>
    <source>
        <strain evidence="3 4">RCC 1105</strain>
    </source>
</reference>
<evidence type="ECO:0000313" key="3">
    <source>
        <dbReference type="EMBL" id="CCO20510.1"/>
    </source>
</evidence>
<dbReference type="OrthoDB" id="446027at2759"/>
<dbReference type="EMBL" id="FO082262">
    <property type="protein sequence ID" value="CCO20510.1"/>
    <property type="molecule type" value="Genomic_DNA"/>
</dbReference>
<keyword evidence="2" id="KW-0812">Transmembrane</keyword>
<feature type="region of interest" description="Disordered" evidence="1">
    <location>
        <begin position="1"/>
        <end position="40"/>
    </location>
</feature>
<evidence type="ECO:0000313" key="4">
    <source>
        <dbReference type="Proteomes" id="UP000198341"/>
    </source>
</evidence>
<proteinExistence type="predicted"/>
<organism evidence="3 4">
    <name type="scientific">Bathycoccus prasinos</name>
    <dbReference type="NCBI Taxonomy" id="41875"/>
    <lineage>
        <taxon>Eukaryota</taxon>
        <taxon>Viridiplantae</taxon>
        <taxon>Chlorophyta</taxon>
        <taxon>Mamiellophyceae</taxon>
        <taxon>Mamiellales</taxon>
        <taxon>Bathycoccaceae</taxon>
        <taxon>Bathycoccus</taxon>
    </lineage>
</organism>
<sequence>MRARLPTTNKNAEEDGNIDVERNFNINGNDDEFDSSGAMKKKKSVSSSSLPSMMMVPKNPWLLLVLGILFGAFLPTFMKHKSVRIVHKHVKGAYKAHSEASKEYLKRYRETYLEEVKANVNNAETVMILESTVKEEEKKVEEELVKEEVGAVTREEGGDIAFKTLENGKHVKKVEEELVKEEVGAVTREEGGDIAFKTLENGKHDIASGRYLTSLLVDKVVNEGIFRSFVFTRWRTPAVYAKKGKKGGKGGEMPKMEKKLPPLSYDELANMPKVDRFSAMRAGLSRLAEFDFRHEYPPIYHKFDVVVFWSHWVSANALQYSTWQNGDICSCFIEIPEEAVPDILDDAIRGMKNSSPSKTCFRTLVFGGGDTHISNPRILNLVKSFHDSQYFDQIYYEAMDVGIEYIKPLPTGLADFYVLGIPQGKFESALKKINLGTKQGVLAAWGTVWPHLDRELPWRRSLIDWVNSTEWIQRSHIPMQNWHEELAKYRFYIVPDGNGVCSSKWTESLILQTIPIVPPLEYYKLLKEEGYPIVVVDSWDDITPQNMNLWWDELSSSLEAASWLHTTDCWWTYVSTPHTSVEEVLERCLPKSKCR</sequence>
<feature type="compositionally biased region" description="Polar residues" evidence="1">
    <location>
        <begin position="1"/>
        <end position="10"/>
    </location>
</feature>
<dbReference type="KEGG" id="bpg:Bathy17g01410"/>
<dbReference type="GeneID" id="19010895"/>
<name>K8F6Q5_9CHLO</name>
<dbReference type="Proteomes" id="UP000198341">
    <property type="component" value="Chromosome 17"/>
</dbReference>
<keyword evidence="4" id="KW-1185">Reference proteome</keyword>
<dbReference type="AlphaFoldDB" id="K8F6Q5"/>
<accession>K8F6Q5</accession>
<dbReference type="eggNOG" id="ENOG502T2R5">
    <property type="taxonomic scope" value="Eukaryota"/>
</dbReference>
<evidence type="ECO:0000256" key="2">
    <source>
        <dbReference type="SAM" id="Phobius"/>
    </source>
</evidence>
<keyword evidence="2" id="KW-1133">Transmembrane helix</keyword>
<dbReference type="RefSeq" id="XP_007508406.1">
    <property type="nucleotide sequence ID" value="XM_007508344.1"/>
</dbReference>